<feature type="compositionally biased region" description="Low complexity" evidence="1">
    <location>
        <begin position="212"/>
        <end position="245"/>
    </location>
</feature>
<sequence length="280" mass="28524">MTRSGPNPVLAPIRRWVLYSRINLVISVVGAITVLSLVGMVFGEDPQPPTVGNTAADSTAATADTAGAAASGDVISHDLDEVSESAVVTKTASWTAASAPATAMAYAHAFVDTTLSDTEWTRALGRYTADTPADTTVAARPQTPVVITGPTLSTAVTGAAGAPSARVRVPTQAGDLSVSVVVDERPDGSQRWVVDTPLPTLDLSEVEKLAVAPAPTQVTTAPRPTSTPTSTSAPAPTTSPSSSEPDTPESEPSRTVDPAPVPVPGPIPIPELDTPIPGQL</sequence>
<evidence type="ECO:0000256" key="2">
    <source>
        <dbReference type="SAM" id="Phobius"/>
    </source>
</evidence>
<dbReference type="RefSeq" id="WP_330136745.1">
    <property type="nucleotide sequence ID" value="NZ_JAUTXY010000019.1"/>
</dbReference>
<evidence type="ECO:0000313" key="3">
    <source>
        <dbReference type="EMBL" id="MEE2061588.1"/>
    </source>
</evidence>
<feature type="transmembrane region" description="Helical" evidence="2">
    <location>
        <begin position="21"/>
        <end position="42"/>
    </location>
</feature>
<accession>A0ABU7LJ44</accession>
<feature type="compositionally biased region" description="Pro residues" evidence="1">
    <location>
        <begin position="259"/>
        <end position="269"/>
    </location>
</feature>
<reference evidence="3 4" key="1">
    <citation type="submission" date="2023-07" db="EMBL/GenBank/DDBJ databases">
        <authorList>
            <person name="Girao M."/>
            <person name="Carvalho M.F."/>
        </authorList>
    </citation>
    <scope>NUCLEOTIDE SEQUENCE [LARGE SCALE GENOMIC DNA]</scope>
    <source>
        <strain evidence="3 4">YIM65754</strain>
    </source>
</reference>
<keyword evidence="2" id="KW-1133">Transmembrane helix</keyword>
<dbReference type="Proteomes" id="UP001336020">
    <property type="component" value="Unassembled WGS sequence"/>
</dbReference>
<proteinExistence type="predicted"/>
<gene>
    <name evidence="3" type="ORF">Q7514_29105</name>
</gene>
<comment type="caution">
    <text evidence="3">The sequence shown here is derived from an EMBL/GenBank/DDBJ whole genome shotgun (WGS) entry which is preliminary data.</text>
</comment>
<keyword evidence="4" id="KW-1185">Reference proteome</keyword>
<evidence type="ECO:0000313" key="4">
    <source>
        <dbReference type="Proteomes" id="UP001336020"/>
    </source>
</evidence>
<organism evidence="3 4">
    <name type="scientific">Rhodococcus artemisiae</name>
    <dbReference type="NCBI Taxonomy" id="714159"/>
    <lineage>
        <taxon>Bacteria</taxon>
        <taxon>Bacillati</taxon>
        <taxon>Actinomycetota</taxon>
        <taxon>Actinomycetes</taxon>
        <taxon>Mycobacteriales</taxon>
        <taxon>Nocardiaceae</taxon>
        <taxon>Rhodococcus</taxon>
    </lineage>
</organism>
<evidence type="ECO:0000256" key="1">
    <source>
        <dbReference type="SAM" id="MobiDB-lite"/>
    </source>
</evidence>
<keyword evidence="2" id="KW-0472">Membrane</keyword>
<feature type="region of interest" description="Disordered" evidence="1">
    <location>
        <begin position="212"/>
        <end position="280"/>
    </location>
</feature>
<keyword evidence="2" id="KW-0812">Transmembrane</keyword>
<dbReference type="EMBL" id="JAUTXY010000019">
    <property type="protein sequence ID" value="MEE2061588.1"/>
    <property type="molecule type" value="Genomic_DNA"/>
</dbReference>
<protein>
    <submittedName>
        <fullName evidence="3">Uncharacterized protein</fullName>
    </submittedName>
</protein>
<name>A0ABU7LJ44_9NOCA</name>